<dbReference type="EMBL" id="VEVO01000021">
    <property type="protein sequence ID" value="KAF0024650.1"/>
    <property type="molecule type" value="Genomic_DNA"/>
</dbReference>
<sequence length="75" mass="8725">MQIAKETFVQWTQQQQQQQKNVLIHRVAIHLPVFCTHTVYHAQKLPVDAIARRCHREAGFQLNLTMRNPSGAAQY</sequence>
<dbReference type="Proteomes" id="UP000438429">
    <property type="component" value="Unassembled WGS sequence"/>
</dbReference>
<dbReference type="AlphaFoldDB" id="A0A6A4RZ78"/>
<name>A0A6A4RZ78_SCOMX</name>
<organism evidence="1 2">
    <name type="scientific">Scophthalmus maximus</name>
    <name type="common">Turbot</name>
    <name type="synonym">Psetta maxima</name>
    <dbReference type="NCBI Taxonomy" id="52904"/>
    <lineage>
        <taxon>Eukaryota</taxon>
        <taxon>Metazoa</taxon>
        <taxon>Chordata</taxon>
        <taxon>Craniata</taxon>
        <taxon>Vertebrata</taxon>
        <taxon>Euteleostomi</taxon>
        <taxon>Actinopterygii</taxon>
        <taxon>Neopterygii</taxon>
        <taxon>Teleostei</taxon>
        <taxon>Neoteleostei</taxon>
        <taxon>Acanthomorphata</taxon>
        <taxon>Carangaria</taxon>
        <taxon>Pleuronectiformes</taxon>
        <taxon>Pleuronectoidei</taxon>
        <taxon>Scophthalmidae</taxon>
        <taxon>Scophthalmus</taxon>
    </lineage>
</organism>
<protein>
    <submittedName>
        <fullName evidence="1">Uncharacterized protein</fullName>
    </submittedName>
</protein>
<proteinExistence type="predicted"/>
<reference evidence="1 2" key="1">
    <citation type="submission" date="2019-06" db="EMBL/GenBank/DDBJ databases">
        <title>Draft genomes of female and male turbot (Scophthalmus maximus).</title>
        <authorList>
            <person name="Xu H."/>
            <person name="Xu X.-W."/>
            <person name="Shao C."/>
            <person name="Chen S."/>
        </authorList>
    </citation>
    <scope>NUCLEOTIDE SEQUENCE [LARGE SCALE GENOMIC DNA]</scope>
    <source>
        <strain evidence="1">Ysfricsl-2016a</strain>
        <tissue evidence="1">Blood</tissue>
    </source>
</reference>
<accession>A0A6A4RZ78</accession>
<evidence type="ECO:0000313" key="1">
    <source>
        <dbReference type="EMBL" id="KAF0024650.1"/>
    </source>
</evidence>
<gene>
    <name evidence="1" type="ORF">F2P81_023452</name>
</gene>
<comment type="caution">
    <text evidence="1">The sequence shown here is derived from an EMBL/GenBank/DDBJ whole genome shotgun (WGS) entry which is preliminary data.</text>
</comment>
<evidence type="ECO:0000313" key="2">
    <source>
        <dbReference type="Proteomes" id="UP000438429"/>
    </source>
</evidence>